<evidence type="ECO:0000256" key="4">
    <source>
        <dbReference type="ARBA" id="ARBA00013103"/>
    </source>
</evidence>
<comment type="cofactor">
    <cofactor evidence="1">
        <name>Mn(2+)</name>
        <dbReference type="ChEBI" id="CHEBI:29035"/>
    </cofactor>
</comment>
<evidence type="ECO:0000313" key="12">
    <source>
        <dbReference type="Proteomes" id="UP000828251"/>
    </source>
</evidence>
<dbReference type="SUPFAM" id="SSF48576">
    <property type="entry name" value="Terpenoid synthases"/>
    <property type="match status" value="1"/>
</dbReference>
<comment type="caution">
    <text evidence="11">The sequence shown here is derived from an EMBL/GenBank/DDBJ whole genome shotgun (WGS) entry which is preliminary data.</text>
</comment>
<dbReference type="SFLD" id="SFLDG01019">
    <property type="entry name" value="Terpene_Cyclase_Like_1_C_Termi"/>
    <property type="match status" value="1"/>
</dbReference>
<dbReference type="GO" id="GO:0000287">
    <property type="term" value="F:magnesium ion binding"/>
    <property type="evidence" value="ECO:0007669"/>
    <property type="project" value="InterPro"/>
</dbReference>
<dbReference type="GO" id="GO:0016102">
    <property type="term" value="P:diterpenoid biosynthetic process"/>
    <property type="evidence" value="ECO:0007669"/>
    <property type="project" value="InterPro"/>
</dbReference>
<dbReference type="InterPro" id="IPR034741">
    <property type="entry name" value="Terpene_cyclase-like_1_C"/>
</dbReference>
<sequence length="580" mass="67604">MASSFLSLTPFFYGKKPNIVPSIPPKCRGSVTFAASTKISHSWTNRRSGNYQPCLWNDDDLQLLNSNYKGDEYTRQVEVLKGTVKKMVIGDQPLEQLEMIDNLQRLGVAYHFDDEINNILLNVYKNSNDQMKKDNLYATALEFRLLRQHGYHSSSEVFDGFRYKAGEFMLSLCNDIKAMMTLYEASYYCFEGESIMEAAWEFTSKKLRYVEGDHVDPILTIQVKHAMELPLHWRMRRLKARWYIDVYEKQADLNPIVLQLAKLDFNILQALHQEELKDLSRWWKNTGLGEILSFARNRLVESFLWTVGIAFKPRFRSCRKTLTKVIALITVIDDIYDVYGTLDELKLFTDAVQRWDIKAMKQLPDYMKICFLALYNTVNKMAYNILKEQGHDVVLNLKKAWVDLLRSYLLEARWYHSGYTPTFEEYTKNAWISITGPLVAIKASLFVTNQTNQKELEFLESYPELLYWSSVIFRLQDDLGTSSDELKRGDVAKSIQCYMYEKGVSEEVSREHVKNLMRETWKKVNTHRVAVSPLSQTAIGIILNLVRTAHCMYQHGNRHGSHNHKTKDHAMSLLFDHFLL</sequence>
<reference evidence="11 12" key="1">
    <citation type="journal article" date="2021" name="Plant Biotechnol. J.">
        <title>Multi-omics assisted identification of the key and species-specific regulatory components of drought-tolerant mechanisms in Gossypium stocksii.</title>
        <authorList>
            <person name="Yu D."/>
            <person name="Ke L."/>
            <person name="Zhang D."/>
            <person name="Wu Y."/>
            <person name="Sun Y."/>
            <person name="Mei J."/>
            <person name="Sun J."/>
            <person name="Sun Y."/>
        </authorList>
    </citation>
    <scope>NUCLEOTIDE SEQUENCE [LARGE SCALE GENOMIC DNA]</scope>
    <source>
        <strain evidence="12">cv. E1</strain>
        <tissue evidence="11">Leaf</tissue>
    </source>
</reference>
<gene>
    <name evidence="11" type="ORF">J1N35_039435</name>
</gene>
<evidence type="ECO:0000256" key="6">
    <source>
        <dbReference type="ARBA" id="ARBA00022842"/>
    </source>
</evidence>
<dbReference type="InterPro" id="IPR050148">
    <property type="entry name" value="Terpene_synthase-like"/>
</dbReference>
<feature type="domain" description="Terpene synthase metal-binding" evidence="10">
    <location>
        <begin position="284"/>
        <end position="523"/>
    </location>
</feature>
<dbReference type="FunFam" id="1.10.600.10:FF:000007">
    <property type="entry name" value="Isoprene synthase, chloroplastic"/>
    <property type="match status" value="1"/>
</dbReference>
<dbReference type="PANTHER" id="PTHR31225">
    <property type="entry name" value="OS04G0344100 PROTEIN-RELATED"/>
    <property type="match status" value="1"/>
</dbReference>
<dbReference type="InterPro" id="IPR044814">
    <property type="entry name" value="Terpene_cyclase_plant_C1"/>
</dbReference>
<proteinExistence type="predicted"/>
<evidence type="ECO:0000256" key="8">
    <source>
        <dbReference type="ARBA" id="ARBA00023239"/>
    </source>
</evidence>
<evidence type="ECO:0000256" key="5">
    <source>
        <dbReference type="ARBA" id="ARBA00022723"/>
    </source>
</evidence>
<dbReference type="CDD" id="cd00684">
    <property type="entry name" value="Terpene_cyclase_plant_C1"/>
    <property type="match status" value="1"/>
</dbReference>
<comment type="cofactor">
    <cofactor evidence="2">
        <name>Mg(2+)</name>
        <dbReference type="ChEBI" id="CHEBI:18420"/>
    </cofactor>
</comment>
<evidence type="ECO:0000259" key="10">
    <source>
        <dbReference type="Pfam" id="PF03936"/>
    </source>
</evidence>
<evidence type="ECO:0000256" key="1">
    <source>
        <dbReference type="ARBA" id="ARBA00001936"/>
    </source>
</evidence>
<evidence type="ECO:0000256" key="7">
    <source>
        <dbReference type="ARBA" id="ARBA00023211"/>
    </source>
</evidence>
<dbReference type="SUPFAM" id="SSF48239">
    <property type="entry name" value="Terpenoid cyclases/Protein prenyltransferases"/>
    <property type="match status" value="1"/>
</dbReference>
<evidence type="ECO:0000256" key="3">
    <source>
        <dbReference type="ARBA" id="ARBA00002383"/>
    </source>
</evidence>
<keyword evidence="6" id="KW-0460">Magnesium</keyword>
<accession>A0A9D3UP35</accession>
<dbReference type="InterPro" id="IPR005630">
    <property type="entry name" value="Terpene_synthase_metal-bd"/>
</dbReference>
<dbReference type="Pfam" id="PF03936">
    <property type="entry name" value="Terpene_synth_C"/>
    <property type="match status" value="1"/>
</dbReference>
<dbReference type="Proteomes" id="UP000828251">
    <property type="component" value="Unassembled WGS sequence"/>
</dbReference>
<evidence type="ECO:0000313" key="11">
    <source>
        <dbReference type="EMBL" id="KAH1048651.1"/>
    </source>
</evidence>
<keyword evidence="5" id="KW-0479">Metal-binding</keyword>
<dbReference type="SFLD" id="SFLDS00005">
    <property type="entry name" value="Isoprenoid_Synthase_Type_I"/>
    <property type="match status" value="1"/>
</dbReference>
<keyword evidence="7" id="KW-0464">Manganese</keyword>
<dbReference type="InterPro" id="IPR001906">
    <property type="entry name" value="Terpene_synth_N"/>
</dbReference>
<dbReference type="PANTHER" id="PTHR31225:SF245">
    <property type="entry name" value="(-)-ALPHA-TERPINEOL SYNTHASE-LIKE"/>
    <property type="match status" value="1"/>
</dbReference>
<name>A0A9D3UP35_9ROSI</name>
<dbReference type="InterPro" id="IPR036965">
    <property type="entry name" value="Terpene_synth_N_sf"/>
</dbReference>
<protein>
    <recommendedName>
        <fullName evidence="4">(+)-delta-cadinene synthase</fullName>
        <ecNumber evidence="4">4.2.3.13</ecNumber>
    </recommendedName>
</protein>
<dbReference type="GO" id="GO:0047461">
    <property type="term" value="F:(+)-delta-cadinene synthase activity"/>
    <property type="evidence" value="ECO:0007669"/>
    <property type="project" value="UniProtKB-EC"/>
</dbReference>
<dbReference type="Gene3D" id="1.10.600.10">
    <property type="entry name" value="Farnesyl Diphosphate Synthase"/>
    <property type="match status" value="1"/>
</dbReference>
<evidence type="ECO:0000259" key="9">
    <source>
        <dbReference type="Pfam" id="PF01397"/>
    </source>
</evidence>
<keyword evidence="12" id="KW-1185">Reference proteome</keyword>
<dbReference type="EMBL" id="JAIQCV010000011">
    <property type="protein sequence ID" value="KAH1048651.1"/>
    <property type="molecule type" value="Genomic_DNA"/>
</dbReference>
<dbReference type="InterPro" id="IPR008930">
    <property type="entry name" value="Terpenoid_cyclase/PrenylTrfase"/>
</dbReference>
<organism evidence="11 12">
    <name type="scientific">Gossypium stocksii</name>
    <dbReference type="NCBI Taxonomy" id="47602"/>
    <lineage>
        <taxon>Eukaryota</taxon>
        <taxon>Viridiplantae</taxon>
        <taxon>Streptophyta</taxon>
        <taxon>Embryophyta</taxon>
        <taxon>Tracheophyta</taxon>
        <taxon>Spermatophyta</taxon>
        <taxon>Magnoliopsida</taxon>
        <taxon>eudicotyledons</taxon>
        <taxon>Gunneridae</taxon>
        <taxon>Pentapetalae</taxon>
        <taxon>rosids</taxon>
        <taxon>malvids</taxon>
        <taxon>Malvales</taxon>
        <taxon>Malvaceae</taxon>
        <taxon>Malvoideae</taxon>
        <taxon>Gossypium</taxon>
    </lineage>
</organism>
<keyword evidence="8" id="KW-0456">Lyase</keyword>
<dbReference type="SFLD" id="SFLDG01604">
    <property type="entry name" value="Terpene_Cyclase_Like_1_C_Termi"/>
    <property type="match status" value="1"/>
</dbReference>
<comment type="function">
    <text evidence="3">Responsible for the cyclization of trans,trans-farnesyl diphosphate (FPP) to (+)-delta cadinene.</text>
</comment>
<dbReference type="OrthoDB" id="1936865at2759"/>
<dbReference type="AlphaFoldDB" id="A0A9D3UP35"/>
<dbReference type="Pfam" id="PF01397">
    <property type="entry name" value="Terpene_synth"/>
    <property type="match status" value="1"/>
</dbReference>
<dbReference type="EC" id="4.2.3.13" evidence="4"/>
<feature type="domain" description="Terpene synthase N-terminal" evidence="9">
    <location>
        <begin position="56"/>
        <end position="227"/>
    </location>
</feature>
<dbReference type="Gene3D" id="1.50.10.130">
    <property type="entry name" value="Terpene synthase, N-terminal domain"/>
    <property type="match status" value="1"/>
</dbReference>
<dbReference type="FunFam" id="1.50.10.130:FF:000001">
    <property type="entry name" value="Isoprene synthase, chloroplastic"/>
    <property type="match status" value="1"/>
</dbReference>
<evidence type="ECO:0000256" key="2">
    <source>
        <dbReference type="ARBA" id="ARBA00001946"/>
    </source>
</evidence>
<dbReference type="InterPro" id="IPR008949">
    <property type="entry name" value="Isoprenoid_synthase_dom_sf"/>
</dbReference>